<dbReference type="Proteomes" id="UP000565441">
    <property type="component" value="Unassembled WGS sequence"/>
</dbReference>
<sequence length="348" mass="36656">MVSPNLIASPTLSAISSASSFVVLSDSDQSRRAIFSDDSEDEIVYSVSEESFLSSSGSSTGDPASDDDFVVLSPPRSPHNALVTGLSTPNGDDGHRANTLSLGSLTADLATLAVKDSASASSNKHRKRKGKLSKSPVVAGAGAGATRKSKNSYTRPSAEEAAASYPSPGPSPARPKRTSSAAPTPPPQKAVVKVVLKKNKKKATGLGARSVVDDASERFSEYGESENGSPSIYDEAVGYITSFLSNPAARKDSACRLTLLQALIIELGLASSSLPASLTSAKAFLKSRAFLNIREYLAVREQGPAAVQRIMHPSRNSLIKDIRKNRNKAPLGWVKDSGLQVLLVQCYH</sequence>
<feature type="compositionally biased region" description="Low complexity" evidence="1">
    <location>
        <begin position="51"/>
        <end position="63"/>
    </location>
</feature>
<dbReference type="AlphaFoldDB" id="A0A8H5HPY2"/>
<evidence type="ECO:0000313" key="3">
    <source>
        <dbReference type="Proteomes" id="UP000565441"/>
    </source>
</evidence>
<accession>A0A8H5HPY2</accession>
<feature type="region of interest" description="Disordered" evidence="1">
    <location>
        <begin position="51"/>
        <end position="99"/>
    </location>
</feature>
<feature type="region of interest" description="Disordered" evidence="1">
    <location>
        <begin position="116"/>
        <end position="189"/>
    </location>
</feature>
<gene>
    <name evidence="2" type="ORF">D9615_001861</name>
</gene>
<proteinExistence type="predicted"/>
<evidence type="ECO:0000313" key="2">
    <source>
        <dbReference type="EMBL" id="KAF5387109.1"/>
    </source>
</evidence>
<evidence type="ECO:0000256" key="1">
    <source>
        <dbReference type="SAM" id="MobiDB-lite"/>
    </source>
</evidence>
<dbReference type="EMBL" id="JAACJP010000002">
    <property type="protein sequence ID" value="KAF5387109.1"/>
    <property type="molecule type" value="Genomic_DNA"/>
</dbReference>
<comment type="caution">
    <text evidence="2">The sequence shown here is derived from an EMBL/GenBank/DDBJ whole genome shotgun (WGS) entry which is preliminary data.</text>
</comment>
<reference evidence="2 3" key="1">
    <citation type="journal article" date="2020" name="ISME J.">
        <title>Uncovering the hidden diversity of litter-decomposition mechanisms in mushroom-forming fungi.</title>
        <authorList>
            <person name="Floudas D."/>
            <person name="Bentzer J."/>
            <person name="Ahren D."/>
            <person name="Johansson T."/>
            <person name="Persson P."/>
            <person name="Tunlid A."/>
        </authorList>
    </citation>
    <scope>NUCLEOTIDE SEQUENCE [LARGE SCALE GENOMIC DNA]</scope>
    <source>
        <strain evidence="2 3">CBS 661.87</strain>
    </source>
</reference>
<organism evidence="2 3">
    <name type="scientific">Tricholomella constricta</name>
    <dbReference type="NCBI Taxonomy" id="117010"/>
    <lineage>
        <taxon>Eukaryota</taxon>
        <taxon>Fungi</taxon>
        <taxon>Dikarya</taxon>
        <taxon>Basidiomycota</taxon>
        <taxon>Agaricomycotina</taxon>
        <taxon>Agaricomycetes</taxon>
        <taxon>Agaricomycetidae</taxon>
        <taxon>Agaricales</taxon>
        <taxon>Tricholomatineae</taxon>
        <taxon>Lyophyllaceae</taxon>
        <taxon>Tricholomella</taxon>
    </lineage>
</organism>
<protein>
    <submittedName>
        <fullName evidence="2">Uncharacterized protein</fullName>
    </submittedName>
</protein>
<feature type="compositionally biased region" description="Basic residues" evidence="1">
    <location>
        <begin position="123"/>
        <end position="132"/>
    </location>
</feature>
<keyword evidence="3" id="KW-1185">Reference proteome</keyword>
<dbReference type="OrthoDB" id="2596481at2759"/>
<name>A0A8H5HPY2_9AGAR</name>